<dbReference type="Pfam" id="PF22480">
    <property type="entry name" value="DUF6984"/>
    <property type="match status" value="1"/>
</dbReference>
<dbReference type="InterPro" id="IPR054253">
    <property type="entry name" value="DUF6984"/>
</dbReference>
<feature type="region of interest" description="Disordered" evidence="1">
    <location>
        <begin position="79"/>
        <end position="101"/>
    </location>
</feature>
<name>A0A5C5TUL4_9GAMM</name>
<comment type="caution">
    <text evidence="3">The sequence shown here is derived from an EMBL/GenBank/DDBJ whole genome shotgun (WGS) entry which is preliminary data.</text>
</comment>
<gene>
    <name evidence="3" type="ORF">FQY83_17365</name>
</gene>
<protein>
    <recommendedName>
        <fullName evidence="2">DUF6984 domain-containing protein</fullName>
    </recommendedName>
</protein>
<dbReference type="EMBL" id="VOHK01000013">
    <property type="protein sequence ID" value="TWT17108.1"/>
    <property type="molecule type" value="Genomic_DNA"/>
</dbReference>
<evidence type="ECO:0000256" key="1">
    <source>
        <dbReference type="SAM" id="MobiDB-lite"/>
    </source>
</evidence>
<evidence type="ECO:0000259" key="2">
    <source>
        <dbReference type="Pfam" id="PF22480"/>
    </source>
</evidence>
<dbReference type="AlphaFoldDB" id="A0A5C5TUL4"/>
<dbReference type="Proteomes" id="UP000319980">
    <property type="component" value="Unassembled WGS sequence"/>
</dbReference>
<keyword evidence="4" id="KW-1185">Reference proteome</keyword>
<reference evidence="3 4" key="1">
    <citation type="journal article" date="2008" name="Int. J. Syst. Evol. Microbiol.">
        <title>Luteimonas marina sp. nov., isolated from seawater.</title>
        <authorList>
            <person name="Baik K.S."/>
            <person name="Park S.C."/>
            <person name="Kim M.S."/>
            <person name="Kim E.M."/>
            <person name="Park C."/>
            <person name="Chun J."/>
            <person name="Seong C.N."/>
        </authorList>
    </citation>
    <scope>NUCLEOTIDE SEQUENCE [LARGE SCALE GENOMIC DNA]</scope>
    <source>
        <strain evidence="3 4">FR1330</strain>
    </source>
</reference>
<accession>A0A5C5TUL4</accession>
<organism evidence="3 4">
    <name type="scientific">Luteimonas marina</name>
    <dbReference type="NCBI Taxonomy" id="488485"/>
    <lineage>
        <taxon>Bacteria</taxon>
        <taxon>Pseudomonadati</taxon>
        <taxon>Pseudomonadota</taxon>
        <taxon>Gammaproteobacteria</taxon>
        <taxon>Lysobacterales</taxon>
        <taxon>Lysobacteraceae</taxon>
        <taxon>Luteimonas</taxon>
    </lineage>
</organism>
<sequence length="101" mass="10882">MPVDLDALIVRPMSDGGMGSLAIVPFDSSRRFGSSPAECHFYDLDGIPVSAALNLDQDGKPFEIDVWRVDFEPTVGWPSHTELLAGPPNNSFKPTPLRGAA</sequence>
<evidence type="ECO:0000313" key="4">
    <source>
        <dbReference type="Proteomes" id="UP000319980"/>
    </source>
</evidence>
<dbReference type="OrthoDB" id="1050330at2"/>
<evidence type="ECO:0000313" key="3">
    <source>
        <dbReference type="EMBL" id="TWT17108.1"/>
    </source>
</evidence>
<feature type="domain" description="DUF6984" evidence="2">
    <location>
        <begin position="7"/>
        <end position="77"/>
    </location>
</feature>
<proteinExistence type="predicted"/>